<evidence type="ECO:0000313" key="8">
    <source>
        <dbReference type="Proteomes" id="UP000694397"/>
    </source>
</evidence>
<evidence type="ECO:0000256" key="3">
    <source>
        <dbReference type="ARBA" id="ARBA00022525"/>
    </source>
</evidence>
<dbReference type="Ensembl" id="ENSSFOT00015069838.1">
    <property type="protein sequence ID" value="ENSSFOP00015047429.1"/>
    <property type="gene ID" value="ENSSFOG00015021562.2"/>
</dbReference>
<keyword evidence="3" id="KW-0964">Secreted</keyword>
<dbReference type="GO" id="GO:0006874">
    <property type="term" value="P:intracellular calcium ion homeostasis"/>
    <property type="evidence" value="ECO:0007669"/>
    <property type="project" value="TreeGrafter"/>
</dbReference>
<dbReference type="GO" id="GO:0005615">
    <property type="term" value="C:extracellular space"/>
    <property type="evidence" value="ECO:0007669"/>
    <property type="project" value="TreeGrafter"/>
</dbReference>
<evidence type="ECO:0000256" key="2">
    <source>
        <dbReference type="ARBA" id="ARBA00010959"/>
    </source>
</evidence>
<feature type="domain" description="Endothelin-like toxin" evidence="6">
    <location>
        <begin position="80"/>
        <end position="101"/>
    </location>
</feature>
<dbReference type="PANTHER" id="PTHR13874:SF9">
    <property type="entry name" value="ENDOTHELIN-2"/>
    <property type="match status" value="1"/>
</dbReference>
<dbReference type="OrthoDB" id="8873756at2759"/>
<keyword evidence="8" id="KW-1185">Reference proteome</keyword>
<sequence length="192" mass="21435">MKIRDWAKRDLCLGLSLAPHSGAHLAPQHARVKRCSCNNQMDSECHYFCHLDIIWVNTPSKTTVYGLGSPLSRRRRSAGRCACTDPNDRVCTDFCHCSNRAKRFFVETGDGSRPGNTWSHGGGWRVAHQCLSSSWGFSLTCMTVPKPDFAMLLPTAPPMPPHYRQTLQARSGTYPQTEQAPACWLPSGEQSR</sequence>
<comment type="subcellular location">
    <subcellularLocation>
        <location evidence="1">Secreted</location>
    </subcellularLocation>
</comment>
<dbReference type="InterPro" id="IPR020475">
    <property type="entry name" value="Endothelin"/>
</dbReference>
<dbReference type="Pfam" id="PF00322">
    <property type="entry name" value="Endothelin"/>
    <property type="match status" value="1"/>
</dbReference>
<name>A0A8C9VDS6_SCLFO</name>
<reference evidence="7" key="3">
    <citation type="submission" date="2025-09" db="UniProtKB">
        <authorList>
            <consortium name="Ensembl"/>
        </authorList>
    </citation>
    <scope>IDENTIFICATION</scope>
</reference>
<organism evidence="7 8">
    <name type="scientific">Scleropages formosus</name>
    <name type="common">Asian bonytongue</name>
    <name type="synonym">Osteoglossum formosum</name>
    <dbReference type="NCBI Taxonomy" id="113540"/>
    <lineage>
        <taxon>Eukaryota</taxon>
        <taxon>Metazoa</taxon>
        <taxon>Chordata</taxon>
        <taxon>Craniata</taxon>
        <taxon>Vertebrata</taxon>
        <taxon>Euteleostomi</taxon>
        <taxon>Actinopterygii</taxon>
        <taxon>Neopterygii</taxon>
        <taxon>Teleostei</taxon>
        <taxon>Osteoglossocephala</taxon>
        <taxon>Osteoglossomorpha</taxon>
        <taxon>Osteoglossiformes</taxon>
        <taxon>Osteoglossidae</taxon>
        <taxon>Scleropages</taxon>
    </lineage>
</organism>
<dbReference type="GO" id="GO:0031708">
    <property type="term" value="F:endothelin B receptor binding"/>
    <property type="evidence" value="ECO:0007669"/>
    <property type="project" value="TreeGrafter"/>
</dbReference>
<dbReference type="Proteomes" id="UP000694397">
    <property type="component" value="Chromosome 8"/>
</dbReference>
<dbReference type="InterPro" id="IPR019764">
    <property type="entry name" value="Endothelin_toxin_CS"/>
</dbReference>
<evidence type="ECO:0000256" key="1">
    <source>
        <dbReference type="ARBA" id="ARBA00004613"/>
    </source>
</evidence>
<feature type="domain" description="Endothelin-like toxin" evidence="6">
    <location>
        <begin position="34"/>
        <end position="55"/>
    </location>
</feature>
<evidence type="ECO:0000256" key="5">
    <source>
        <dbReference type="ARBA" id="ARBA00023322"/>
    </source>
</evidence>
<evidence type="ECO:0000259" key="6">
    <source>
        <dbReference type="SMART" id="SM00272"/>
    </source>
</evidence>
<dbReference type="GO" id="GO:0014826">
    <property type="term" value="P:vein smooth muscle contraction"/>
    <property type="evidence" value="ECO:0007669"/>
    <property type="project" value="TreeGrafter"/>
</dbReference>
<dbReference type="PRINTS" id="PR00365">
    <property type="entry name" value="ENDOTHELIN"/>
</dbReference>
<dbReference type="SMART" id="SM00272">
    <property type="entry name" value="END"/>
    <property type="match status" value="2"/>
</dbReference>
<keyword evidence="4" id="KW-0838">Vasoactive</keyword>
<dbReference type="GeneTree" id="ENSGT00950000183053"/>
<dbReference type="PANTHER" id="PTHR13874">
    <property type="entry name" value="ENDOTHELIN"/>
    <property type="match status" value="1"/>
</dbReference>
<proteinExistence type="inferred from homology"/>
<reference evidence="7" key="2">
    <citation type="submission" date="2025-08" db="UniProtKB">
        <authorList>
            <consortium name="Ensembl"/>
        </authorList>
    </citation>
    <scope>IDENTIFICATION</scope>
</reference>
<evidence type="ECO:0000256" key="4">
    <source>
        <dbReference type="ARBA" id="ARBA00022858"/>
    </source>
</evidence>
<dbReference type="GO" id="GO:0003100">
    <property type="term" value="P:regulation of systemic arterial blood pressure by endothelin"/>
    <property type="evidence" value="ECO:0007669"/>
    <property type="project" value="TreeGrafter"/>
</dbReference>
<keyword evidence="5" id="KW-0839">Vasoconstrictor</keyword>
<accession>A0A8C9VDS6</accession>
<dbReference type="GO" id="GO:0019229">
    <property type="term" value="P:regulation of vasoconstriction"/>
    <property type="evidence" value="ECO:0007669"/>
    <property type="project" value="InterPro"/>
</dbReference>
<dbReference type="AlphaFoldDB" id="A0A8C9VDS6"/>
<dbReference type="PROSITE" id="PS00270">
    <property type="entry name" value="ENDOTHELIN"/>
    <property type="match status" value="2"/>
</dbReference>
<comment type="similarity">
    <text evidence="2">Belongs to the endothelin/sarafotoxin family.</text>
</comment>
<dbReference type="InterPro" id="IPR001928">
    <property type="entry name" value="Endothln-like_toxin"/>
</dbReference>
<evidence type="ECO:0000313" key="7">
    <source>
        <dbReference type="Ensembl" id="ENSSFOP00015047429.1"/>
    </source>
</evidence>
<dbReference type="GO" id="GO:0005179">
    <property type="term" value="F:hormone activity"/>
    <property type="evidence" value="ECO:0007669"/>
    <property type="project" value="TreeGrafter"/>
</dbReference>
<reference evidence="7 8" key="1">
    <citation type="submission" date="2019-04" db="EMBL/GenBank/DDBJ databases">
        <authorList>
            <consortium name="Wellcome Sanger Institute Data Sharing"/>
        </authorList>
    </citation>
    <scope>NUCLEOTIDE SEQUENCE [LARGE SCALE GENOMIC DNA]</scope>
</reference>
<protein>
    <recommendedName>
        <fullName evidence="6">Endothelin-like toxin domain-containing protein</fullName>
    </recommendedName>
</protein>